<protein>
    <submittedName>
        <fullName evidence="10">Amino acid ABC transporter permease</fullName>
    </submittedName>
</protein>
<evidence type="ECO:0000256" key="1">
    <source>
        <dbReference type="ARBA" id="ARBA00004651"/>
    </source>
</evidence>
<feature type="transmembrane region" description="Helical" evidence="8">
    <location>
        <begin position="229"/>
        <end position="247"/>
    </location>
</feature>
<dbReference type="EMBL" id="QNZI01000214">
    <property type="protein sequence ID" value="RTZ83391.1"/>
    <property type="molecule type" value="Genomic_DNA"/>
</dbReference>
<sequence length="301" mass="34289">MFGYLNHIPGISPNSQQSDLPVLLPYQGYSAGKPEDLRFSRWLASSSPWVLLVIFLLISFYPLAVLAQSKYTLIQAFATLWRWLPFVVGSGFVMNLLISFFTMLFGTVAGVFLGLGQISVVAPVRKFSWFITQLFRNSPWLVLLFIVMLTFPFEIEIGEHIISIPDWMKAVFGLSLPIMANISEVVRGAVQSVPTGQWEASESLAFSRVQTIWQIILPQCFKRMIPPWMNWYAILTMATPLVSLLGVQEIVTLSRQAMEAEDNHPELLIPFFGFALLIFFAYCYPIARWTLKLEERYSVKL</sequence>
<feature type="transmembrane region" description="Helical" evidence="8">
    <location>
        <begin position="267"/>
        <end position="287"/>
    </location>
</feature>
<evidence type="ECO:0000256" key="4">
    <source>
        <dbReference type="ARBA" id="ARBA00022692"/>
    </source>
</evidence>
<comment type="subcellular location">
    <subcellularLocation>
        <location evidence="1 8">Cell membrane</location>
        <topology evidence="1 8">Multi-pass membrane protein</topology>
    </subcellularLocation>
</comment>
<reference evidence="10 11" key="1">
    <citation type="submission" date="2018-06" db="EMBL/GenBank/DDBJ databases">
        <title>Combined omics and stable isotope probing to characterize newly discovered Mariana Back-Arc vent microbial communities.</title>
        <authorList>
            <person name="Trembath-Reichert E."/>
            <person name="Huber J.A."/>
        </authorList>
    </citation>
    <scope>NUCLEOTIDE SEQUENCE [LARGE SCALE GENOMIC DNA]</scope>
    <source>
        <strain evidence="10">MAG 24</strain>
    </source>
</reference>
<keyword evidence="3" id="KW-1003">Cell membrane</keyword>
<evidence type="ECO:0000256" key="3">
    <source>
        <dbReference type="ARBA" id="ARBA00022475"/>
    </source>
</evidence>
<keyword evidence="2 8" id="KW-0813">Transport</keyword>
<dbReference type="PANTHER" id="PTHR30614:SF0">
    <property type="entry name" value="L-CYSTINE TRANSPORT SYSTEM PERMEASE PROTEIN TCYL"/>
    <property type="match status" value="1"/>
</dbReference>
<feature type="transmembrane region" description="Helical" evidence="8">
    <location>
        <begin position="79"/>
        <end position="98"/>
    </location>
</feature>
<accession>A0A432GJD1</accession>
<dbReference type="Pfam" id="PF00528">
    <property type="entry name" value="BPD_transp_1"/>
    <property type="match status" value="1"/>
</dbReference>
<name>A0A432GJD1_9DELT</name>
<evidence type="ECO:0000256" key="8">
    <source>
        <dbReference type="RuleBase" id="RU363032"/>
    </source>
</evidence>
<comment type="caution">
    <text evidence="10">The sequence shown here is derived from an EMBL/GenBank/DDBJ whole genome shotgun (WGS) entry which is preliminary data.</text>
</comment>
<keyword evidence="6 8" id="KW-1133">Transmembrane helix</keyword>
<keyword evidence="5" id="KW-0029">Amino-acid transport</keyword>
<dbReference type="NCBIfam" id="TIGR01726">
    <property type="entry name" value="HEQRo_perm_3TM"/>
    <property type="match status" value="1"/>
</dbReference>
<evidence type="ECO:0000256" key="2">
    <source>
        <dbReference type="ARBA" id="ARBA00022448"/>
    </source>
</evidence>
<dbReference type="SUPFAM" id="SSF161098">
    <property type="entry name" value="MetI-like"/>
    <property type="match status" value="1"/>
</dbReference>
<dbReference type="GO" id="GO:0022857">
    <property type="term" value="F:transmembrane transporter activity"/>
    <property type="evidence" value="ECO:0007669"/>
    <property type="project" value="InterPro"/>
</dbReference>
<dbReference type="InterPro" id="IPR010065">
    <property type="entry name" value="AA_ABC_transptr_permease_3TM"/>
</dbReference>
<dbReference type="PANTHER" id="PTHR30614">
    <property type="entry name" value="MEMBRANE COMPONENT OF AMINO ACID ABC TRANSPORTER"/>
    <property type="match status" value="1"/>
</dbReference>
<proteinExistence type="inferred from homology"/>
<gene>
    <name evidence="10" type="ORF">DSY94_08385</name>
</gene>
<evidence type="ECO:0000313" key="11">
    <source>
        <dbReference type="Proteomes" id="UP000287176"/>
    </source>
</evidence>
<dbReference type="InterPro" id="IPR035906">
    <property type="entry name" value="MetI-like_sf"/>
</dbReference>
<evidence type="ECO:0000256" key="6">
    <source>
        <dbReference type="ARBA" id="ARBA00022989"/>
    </source>
</evidence>
<feature type="transmembrane region" description="Helical" evidence="8">
    <location>
        <begin position="49"/>
        <end position="67"/>
    </location>
</feature>
<dbReference type="Proteomes" id="UP000287176">
    <property type="component" value="Unassembled WGS sequence"/>
</dbReference>
<keyword evidence="7 8" id="KW-0472">Membrane</keyword>
<keyword evidence="4 8" id="KW-0812">Transmembrane</keyword>
<dbReference type="Gene3D" id="1.10.3720.10">
    <property type="entry name" value="MetI-like"/>
    <property type="match status" value="1"/>
</dbReference>
<comment type="similarity">
    <text evidence="8">Belongs to the binding-protein-dependent transport system permease family.</text>
</comment>
<evidence type="ECO:0000256" key="5">
    <source>
        <dbReference type="ARBA" id="ARBA00022970"/>
    </source>
</evidence>
<dbReference type="InterPro" id="IPR043429">
    <property type="entry name" value="ArtM/GltK/GlnP/TcyL/YhdX-like"/>
</dbReference>
<evidence type="ECO:0000259" key="9">
    <source>
        <dbReference type="PROSITE" id="PS50928"/>
    </source>
</evidence>
<evidence type="ECO:0000256" key="7">
    <source>
        <dbReference type="ARBA" id="ARBA00023136"/>
    </source>
</evidence>
<feature type="transmembrane region" description="Helical" evidence="8">
    <location>
        <begin position="104"/>
        <end position="122"/>
    </location>
</feature>
<dbReference type="PROSITE" id="PS50928">
    <property type="entry name" value="ABC_TM1"/>
    <property type="match status" value="1"/>
</dbReference>
<dbReference type="AlphaFoldDB" id="A0A432GJD1"/>
<dbReference type="GO" id="GO:0006865">
    <property type="term" value="P:amino acid transport"/>
    <property type="evidence" value="ECO:0007669"/>
    <property type="project" value="UniProtKB-KW"/>
</dbReference>
<feature type="domain" description="ABC transmembrane type-1" evidence="9">
    <location>
        <begin position="92"/>
        <end position="287"/>
    </location>
</feature>
<evidence type="ECO:0000313" key="10">
    <source>
        <dbReference type="EMBL" id="RTZ83391.1"/>
    </source>
</evidence>
<dbReference type="InterPro" id="IPR000515">
    <property type="entry name" value="MetI-like"/>
</dbReference>
<dbReference type="CDD" id="cd06261">
    <property type="entry name" value="TM_PBP2"/>
    <property type="match status" value="1"/>
</dbReference>
<dbReference type="GO" id="GO:0043190">
    <property type="term" value="C:ATP-binding cassette (ABC) transporter complex"/>
    <property type="evidence" value="ECO:0007669"/>
    <property type="project" value="InterPro"/>
</dbReference>
<organism evidence="10 11">
    <name type="scientific">SAR324 cluster bacterium</name>
    <dbReference type="NCBI Taxonomy" id="2024889"/>
    <lineage>
        <taxon>Bacteria</taxon>
        <taxon>Deltaproteobacteria</taxon>
        <taxon>SAR324 cluster</taxon>
    </lineage>
</organism>
<feature type="transmembrane region" description="Helical" evidence="8">
    <location>
        <begin position="134"/>
        <end position="155"/>
    </location>
</feature>